<dbReference type="RefSeq" id="WP_012216921.1">
    <property type="nucleotide sequence ID" value="NC_010086.1"/>
</dbReference>
<dbReference type="InterPro" id="IPR021769">
    <property type="entry name" value="DUF3331"/>
</dbReference>
<sequence length="142" mass="15013">MSNRIERPIRAAAPDAAAALAAPPVSPPHADAGEHAGAIASPLRAQLFVAVLEADDDSLLVRWVESGRCHYGEQRWRLRTAVQPGRCAISGRPIAPGEPVFRPVRRPVPANGDEMICPASVPRDTARVDANAPADEPADAFG</sequence>
<reference evidence="1 2" key="1">
    <citation type="submission" date="2007-04" db="EMBL/GenBank/DDBJ databases">
        <title>Complete genome sequence of Burkholderia multivorans ATCC 17616.</title>
        <authorList>
            <person name="Ohtsubo Y."/>
            <person name="Yamashita A."/>
            <person name="Kurokawa K."/>
            <person name="Takami H."/>
            <person name="Yuhara S."/>
            <person name="Nishiyama E."/>
            <person name="Endo R."/>
            <person name="Miyazaki R."/>
            <person name="Ono A."/>
            <person name="Yano K."/>
            <person name="Ito M."/>
            <person name="Sota M."/>
            <person name="Yuji N."/>
            <person name="Hattori M."/>
            <person name="Tsuda M."/>
        </authorList>
    </citation>
    <scope>NUCLEOTIDE SEQUENCE [LARGE SCALE GENOMIC DNA]</scope>
    <source>
        <strain evidence="2">ATCC 17616 / 249</strain>
    </source>
</reference>
<dbReference type="HOGENOM" id="CLU_1624024_0_0_4"/>
<dbReference type="KEGG" id="bmu:Bmul_4134"/>
<protein>
    <recommendedName>
        <fullName evidence="3">DUF3331 domain-containing protein</fullName>
    </recommendedName>
</protein>
<dbReference type="Pfam" id="PF11811">
    <property type="entry name" value="DUF3331"/>
    <property type="match status" value="1"/>
</dbReference>
<evidence type="ECO:0008006" key="3">
    <source>
        <dbReference type="Google" id="ProtNLM"/>
    </source>
</evidence>
<evidence type="ECO:0000313" key="1">
    <source>
        <dbReference type="EMBL" id="BAG46226.1"/>
    </source>
</evidence>
<dbReference type="KEGG" id="bmj:BMULJ_04371"/>
<dbReference type="AlphaFoldDB" id="A0A0H3KRK4"/>
<organism evidence="1 2">
    <name type="scientific">Burkholderia multivorans (strain ATCC 17616 / 249)</name>
    <dbReference type="NCBI Taxonomy" id="395019"/>
    <lineage>
        <taxon>Bacteria</taxon>
        <taxon>Pseudomonadati</taxon>
        <taxon>Pseudomonadota</taxon>
        <taxon>Betaproteobacteria</taxon>
        <taxon>Burkholderiales</taxon>
        <taxon>Burkholderiaceae</taxon>
        <taxon>Burkholderia</taxon>
        <taxon>Burkholderia cepacia complex</taxon>
    </lineage>
</organism>
<keyword evidence="2" id="KW-1185">Reference proteome</keyword>
<name>A0A0H3KRK4_BURM1</name>
<dbReference type="EMBL" id="AP009386">
    <property type="protein sequence ID" value="BAG46226.1"/>
    <property type="molecule type" value="Genomic_DNA"/>
</dbReference>
<accession>A0A0H3KRK4</accession>
<dbReference type="eggNOG" id="ENOG502ZJSN">
    <property type="taxonomic scope" value="Bacteria"/>
</dbReference>
<proteinExistence type="predicted"/>
<gene>
    <name evidence="1" type="ordered locus">BMULJ_04371</name>
</gene>
<dbReference type="Proteomes" id="UP000008815">
    <property type="component" value="Chromosome 2"/>
</dbReference>
<evidence type="ECO:0000313" key="2">
    <source>
        <dbReference type="Proteomes" id="UP000008815"/>
    </source>
</evidence>